<evidence type="ECO:0000313" key="1">
    <source>
        <dbReference type="EMBL" id="KKL89289.1"/>
    </source>
</evidence>
<dbReference type="EMBL" id="LAZR01020327">
    <property type="protein sequence ID" value="KKL89289.1"/>
    <property type="molecule type" value="Genomic_DNA"/>
</dbReference>
<proteinExistence type="predicted"/>
<comment type="caution">
    <text evidence="1">The sequence shown here is derived from an EMBL/GenBank/DDBJ whole genome shotgun (WGS) entry which is preliminary data.</text>
</comment>
<accession>A0A0F9FS09</accession>
<organism evidence="1">
    <name type="scientific">marine sediment metagenome</name>
    <dbReference type="NCBI Taxonomy" id="412755"/>
    <lineage>
        <taxon>unclassified sequences</taxon>
        <taxon>metagenomes</taxon>
        <taxon>ecological metagenomes</taxon>
    </lineage>
</organism>
<dbReference type="AlphaFoldDB" id="A0A0F9FS09"/>
<reference evidence="1" key="1">
    <citation type="journal article" date="2015" name="Nature">
        <title>Complex archaea that bridge the gap between prokaryotes and eukaryotes.</title>
        <authorList>
            <person name="Spang A."/>
            <person name="Saw J.H."/>
            <person name="Jorgensen S.L."/>
            <person name="Zaremba-Niedzwiedzka K."/>
            <person name="Martijn J."/>
            <person name="Lind A.E."/>
            <person name="van Eijk R."/>
            <person name="Schleper C."/>
            <person name="Guy L."/>
            <person name="Ettema T.J."/>
        </authorList>
    </citation>
    <scope>NUCLEOTIDE SEQUENCE</scope>
</reference>
<protein>
    <submittedName>
        <fullName evidence="1">Uncharacterized protein</fullName>
    </submittedName>
</protein>
<sequence>MKDLLTRGDLSASMRDLLKVKTTIVSYILDGSMTEQKIRFYDKALNKIDEYLATRNLRLFEEKLVSRRGYDKILWNDDKIMAYHVIALLCRDLGFDPITFQPLEPQNFDGNRNTGLYARHHPDIRKKFSIYLQDLFLVDNSQHSHYDSQISLENQRTLVKIIQDLIQNDGSGPNNAITAKDVVKTFLNNFGDPNQAKFYLEEYWQKGDFQKNLRDFNNRKNLIKNGEYEDFIRDEYNDAYTRFFDKAMGILNSLTQISEFKGYKLSRVFSIADIAYLKRVFSI</sequence>
<gene>
    <name evidence="1" type="ORF">LCGC14_1916200</name>
</gene>
<name>A0A0F9FS09_9ZZZZ</name>